<evidence type="ECO:0000313" key="4">
    <source>
        <dbReference type="Proteomes" id="UP000006039"/>
    </source>
</evidence>
<name>J3PDL7_GAET3</name>
<reference evidence="3" key="4">
    <citation type="journal article" date="2015" name="G3 (Bethesda)">
        <title>Genome sequences of three phytopathogenic species of the Magnaporthaceae family of fungi.</title>
        <authorList>
            <person name="Okagaki L.H."/>
            <person name="Nunes C.C."/>
            <person name="Sailsbery J."/>
            <person name="Clay B."/>
            <person name="Brown D."/>
            <person name="John T."/>
            <person name="Oh Y."/>
            <person name="Young N."/>
            <person name="Fitzgerald M."/>
            <person name="Haas B.J."/>
            <person name="Zeng Q."/>
            <person name="Young S."/>
            <person name="Adiconis X."/>
            <person name="Fan L."/>
            <person name="Levin J.Z."/>
            <person name="Mitchell T.K."/>
            <person name="Okubara P.A."/>
            <person name="Farman M.L."/>
            <person name="Kohn L.M."/>
            <person name="Birren B."/>
            <person name="Ma L.-J."/>
            <person name="Dean R.A."/>
        </authorList>
    </citation>
    <scope>NUCLEOTIDE SEQUENCE</scope>
    <source>
        <strain evidence="3">R3-111a-1</strain>
    </source>
</reference>
<feature type="transmembrane region" description="Helical" evidence="1">
    <location>
        <begin position="26"/>
        <end position="51"/>
    </location>
</feature>
<protein>
    <submittedName>
        <fullName evidence="2 3">Uncharacterized protein</fullName>
    </submittedName>
</protein>
<dbReference type="RefSeq" id="XP_009227745.1">
    <property type="nucleotide sequence ID" value="XM_009229481.1"/>
</dbReference>
<feature type="transmembrane region" description="Helical" evidence="1">
    <location>
        <begin position="99"/>
        <end position="121"/>
    </location>
</feature>
<dbReference type="EMBL" id="GL385401">
    <property type="protein sequence ID" value="EJT70567.1"/>
    <property type="molecule type" value="Genomic_DNA"/>
</dbReference>
<evidence type="ECO:0000256" key="1">
    <source>
        <dbReference type="SAM" id="Phobius"/>
    </source>
</evidence>
<dbReference type="EnsemblFungi" id="EJT70567">
    <property type="protein sequence ID" value="EJT70567"/>
    <property type="gene ID" value="GGTG_11590"/>
</dbReference>
<evidence type="ECO:0000313" key="2">
    <source>
        <dbReference type="EMBL" id="EJT70567.1"/>
    </source>
</evidence>
<dbReference type="AlphaFoldDB" id="J3PDL7"/>
<dbReference type="HOGENOM" id="CLU_1610853_0_0_1"/>
<keyword evidence="1" id="KW-0472">Membrane</keyword>
<reference evidence="2" key="2">
    <citation type="submission" date="2010-07" db="EMBL/GenBank/DDBJ databases">
        <authorList>
            <consortium name="The Broad Institute Genome Sequencing Platform"/>
            <consortium name="Broad Institute Genome Sequencing Center for Infectious Disease"/>
            <person name="Ma L.-J."/>
            <person name="Dead R."/>
            <person name="Young S."/>
            <person name="Zeng Q."/>
            <person name="Koehrsen M."/>
            <person name="Alvarado L."/>
            <person name="Berlin A."/>
            <person name="Chapman S.B."/>
            <person name="Chen Z."/>
            <person name="Freedman E."/>
            <person name="Gellesch M."/>
            <person name="Goldberg J."/>
            <person name="Griggs A."/>
            <person name="Gujja S."/>
            <person name="Heilman E.R."/>
            <person name="Heiman D."/>
            <person name="Hepburn T."/>
            <person name="Howarth C."/>
            <person name="Jen D."/>
            <person name="Larson L."/>
            <person name="Mehta T."/>
            <person name="Neiman D."/>
            <person name="Pearson M."/>
            <person name="Roberts A."/>
            <person name="Saif S."/>
            <person name="Shea T."/>
            <person name="Shenoy N."/>
            <person name="Sisk P."/>
            <person name="Stolte C."/>
            <person name="Sykes S."/>
            <person name="Walk T."/>
            <person name="White J."/>
            <person name="Yandava C."/>
            <person name="Haas B."/>
            <person name="Nusbaum C."/>
            <person name="Birren B."/>
        </authorList>
    </citation>
    <scope>NUCLEOTIDE SEQUENCE</scope>
    <source>
        <strain evidence="2">R3-111a-1</strain>
    </source>
</reference>
<reference evidence="3" key="5">
    <citation type="submission" date="2018-04" db="UniProtKB">
        <authorList>
            <consortium name="EnsemblFungi"/>
        </authorList>
    </citation>
    <scope>IDENTIFICATION</scope>
    <source>
        <strain evidence="3">R3-111a-1</strain>
    </source>
</reference>
<accession>J3PDL7</accession>
<dbReference type="GeneID" id="20352048"/>
<reference evidence="4" key="1">
    <citation type="submission" date="2010-07" db="EMBL/GenBank/DDBJ databases">
        <title>The genome sequence of Gaeumannomyces graminis var. tritici strain R3-111a-1.</title>
        <authorList>
            <consortium name="The Broad Institute Genome Sequencing Platform"/>
            <person name="Ma L.-J."/>
            <person name="Dead R."/>
            <person name="Young S."/>
            <person name="Zeng Q."/>
            <person name="Koehrsen M."/>
            <person name="Alvarado L."/>
            <person name="Berlin A."/>
            <person name="Chapman S.B."/>
            <person name="Chen Z."/>
            <person name="Freedman E."/>
            <person name="Gellesch M."/>
            <person name="Goldberg J."/>
            <person name="Griggs A."/>
            <person name="Gujja S."/>
            <person name="Heilman E.R."/>
            <person name="Heiman D."/>
            <person name="Hepburn T."/>
            <person name="Howarth C."/>
            <person name="Jen D."/>
            <person name="Larson L."/>
            <person name="Mehta T."/>
            <person name="Neiman D."/>
            <person name="Pearson M."/>
            <person name="Roberts A."/>
            <person name="Saif S."/>
            <person name="Shea T."/>
            <person name="Shenoy N."/>
            <person name="Sisk P."/>
            <person name="Stolte C."/>
            <person name="Sykes S."/>
            <person name="Walk T."/>
            <person name="White J."/>
            <person name="Yandava C."/>
            <person name="Haas B."/>
            <person name="Nusbaum C."/>
            <person name="Birren B."/>
        </authorList>
    </citation>
    <scope>NUCLEOTIDE SEQUENCE [LARGE SCALE GENOMIC DNA]</scope>
    <source>
        <strain evidence="4">R3-111a-1</strain>
    </source>
</reference>
<keyword evidence="1" id="KW-0812">Transmembrane</keyword>
<organism evidence="2">
    <name type="scientific">Gaeumannomyces tritici (strain R3-111a-1)</name>
    <name type="common">Wheat and barley take-all root rot fungus</name>
    <name type="synonym">Gaeumannomyces graminis var. tritici</name>
    <dbReference type="NCBI Taxonomy" id="644352"/>
    <lineage>
        <taxon>Eukaryota</taxon>
        <taxon>Fungi</taxon>
        <taxon>Dikarya</taxon>
        <taxon>Ascomycota</taxon>
        <taxon>Pezizomycotina</taxon>
        <taxon>Sordariomycetes</taxon>
        <taxon>Sordariomycetidae</taxon>
        <taxon>Magnaporthales</taxon>
        <taxon>Magnaporthaceae</taxon>
        <taxon>Gaeumannomyces</taxon>
    </lineage>
</organism>
<gene>
    <name evidence="3" type="primary">20352048</name>
    <name evidence="2" type="ORF">GGTG_11590</name>
</gene>
<dbReference type="VEuPathDB" id="FungiDB:GGTG_11590"/>
<keyword evidence="4" id="KW-1185">Reference proteome</keyword>
<evidence type="ECO:0000313" key="3">
    <source>
        <dbReference type="EnsemblFungi" id="EJT70567"/>
    </source>
</evidence>
<keyword evidence="1" id="KW-1133">Transmembrane helix</keyword>
<dbReference type="Proteomes" id="UP000006039">
    <property type="component" value="Unassembled WGS sequence"/>
</dbReference>
<sequence>MATSAASGATKATIGGRCLPPAPVNCAGIVVVGVAVAVVGVGVSAVTVVGIPGGVTVLDTLGGVTVLEGLGGVTVSFNGGNIEVRIVGLVIVPGGLPVLFVRVIVECVVVIGGIVWLNVLFDAVLVIVGGPCPEGGTGGMDPVNERLVVIGGVVIEAVAPPVIGA</sequence>
<reference evidence="2" key="3">
    <citation type="submission" date="2010-09" db="EMBL/GenBank/DDBJ databases">
        <title>Annotation of Gaeumannomyces graminis var. tritici R3-111a-1.</title>
        <authorList>
            <consortium name="The Broad Institute Genome Sequencing Platform"/>
            <person name="Ma L.-J."/>
            <person name="Dead R."/>
            <person name="Young S.K."/>
            <person name="Zeng Q."/>
            <person name="Gargeya S."/>
            <person name="Fitzgerald M."/>
            <person name="Haas B."/>
            <person name="Abouelleil A."/>
            <person name="Alvarado L."/>
            <person name="Arachchi H.M."/>
            <person name="Berlin A."/>
            <person name="Brown A."/>
            <person name="Chapman S.B."/>
            <person name="Chen Z."/>
            <person name="Dunbar C."/>
            <person name="Freedman E."/>
            <person name="Gearin G."/>
            <person name="Gellesch M."/>
            <person name="Goldberg J."/>
            <person name="Griggs A."/>
            <person name="Gujja S."/>
            <person name="Heiman D."/>
            <person name="Howarth C."/>
            <person name="Larson L."/>
            <person name="Lui A."/>
            <person name="MacDonald P.J.P."/>
            <person name="Mehta T."/>
            <person name="Montmayeur A."/>
            <person name="Murphy C."/>
            <person name="Neiman D."/>
            <person name="Pearson M."/>
            <person name="Priest M."/>
            <person name="Roberts A."/>
            <person name="Saif S."/>
            <person name="Shea T."/>
            <person name="Shenoy N."/>
            <person name="Sisk P."/>
            <person name="Stolte C."/>
            <person name="Sykes S."/>
            <person name="Yandava C."/>
            <person name="Wortman J."/>
            <person name="Nusbaum C."/>
            <person name="Birren B."/>
        </authorList>
    </citation>
    <scope>NUCLEOTIDE SEQUENCE</scope>
    <source>
        <strain evidence="2">R3-111a-1</strain>
    </source>
</reference>
<proteinExistence type="predicted"/>